<comment type="similarity">
    <text evidence="1">Belongs to the small GTPase superfamily. Rab family.</text>
</comment>
<proteinExistence type="inferred from homology"/>
<dbReference type="InterPro" id="IPR001806">
    <property type="entry name" value="Small_GTPase"/>
</dbReference>
<keyword evidence="3" id="KW-0342">GTP-binding</keyword>
<dbReference type="InterPro" id="IPR027417">
    <property type="entry name" value="P-loop_NTPase"/>
</dbReference>
<evidence type="ECO:0000256" key="1">
    <source>
        <dbReference type="ARBA" id="ARBA00006270"/>
    </source>
</evidence>
<sequence>MASIDNEFDYTFKVVILGGSGVGKTSLMIRYADQMFEESMFCAIDFRIKTIECDNERIKFQIWDTVGNPRFSNNFKTYFRFAQGIILAYDCRSEQSFICAKNIGNIVNQCAYENIVKVVVGNKCDREDKVVEKSRGKEFAQGIQAGFFETSAKEDINVNEVFEYLSLEIKNWVHLIGNNAESLIPKIKVKERKEVCIQ</sequence>
<dbReference type="GO" id="GO:0005525">
    <property type="term" value="F:GTP binding"/>
    <property type="evidence" value="ECO:0007669"/>
    <property type="project" value="UniProtKB-KW"/>
</dbReference>
<evidence type="ECO:0000256" key="4">
    <source>
        <dbReference type="ARBA" id="ARBA00023288"/>
    </source>
</evidence>
<keyword evidence="4" id="KW-0449">Lipoprotein</keyword>
<dbReference type="Proteomes" id="UP001162131">
    <property type="component" value="Unassembled WGS sequence"/>
</dbReference>
<dbReference type="Gene3D" id="3.40.50.300">
    <property type="entry name" value="P-loop containing nucleotide triphosphate hydrolases"/>
    <property type="match status" value="1"/>
</dbReference>
<dbReference type="SUPFAM" id="SSF52540">
    <property type="entry name" value="P-loop containing nucleoside triphosphate hydrolases"/>
    <property type="match status" value="1"/>
</dbReference>
<name>A0AAU9IRP5_9CILI</name>
<dbReference type="PROSITE" id="PS51419">
    <property type="entry name" value="RAB"/>
    <property type="match status" value="1"/>
</dbReference>
<keyword evidence="6" id="KW-1185">Reference proteome</keyword>
<protein>
    <submittedName>
        <fullName evidence="5">Uncharacterized protein</fullName>
    </submittedName>
</protein>
<dbReference type="FunFam" id="3.40.50.300:FF:001447">
    <property type="entry name" value="Ras-related protein Rab-1B"/>
    <property type="match status" value="1"/>
</dbReference>
<evidence type="ECO:0000313" key="5">
    <source>
        <dbReference type="EMBL" id="CAG9314834.1"/>
    </source>
</evidence>
<dbReference type="NCBIfam" id="TIGR00231">
    <property type="entry name" value="small_GTP"/>
    <property type="match status" value="1"/>
</dbReference>
<keyword evidence="2" id="KW-0547">Nucleotide-binding</keyword>
<reference evidence="5" key="1">
    <citation type="submission" date="2021-09" db="EMBL/GenBank/DDBJ databases">
        <authorList>
            <consortium name="AG Swart"/>
            <person name="Singh M."/>
            <person name="Singh A."/>
            <person name="Seah K."/>
            <person name="Emmerich C."/>
        </authorList>
    </citation>
    <scope>NUCLEOTIDE SEQUENCE</scope>
    <source>
        <strain evidence="5">ATCC30299</strain>
    </source>
</reference>
<dbReference type="AlphaFoldDB" id="A0AAU9IRP5"/>
<dbReference type="PANTHER" id="PTHR47980">
    <property type="entry name" value="LD44762P"/>
    <property type="match status" value="1"/>
</dbReference>
<dbReference type="InterPro" id="IPR050305">
    <property type="entry name" value="Small_GTPase_Rab"/>
</dbReference>
<dbReference type="EMBL" id="CAJZBQ010000012">
    <property type="protein sequence ID" value="CAG9314834.1"/>
    <property type="molecule type" value="Genomic_DNA"/>
</dbReference>
<dbReference type="PROSITE" id="PS51421">
    <property type="entry name" value="RAS"/>
    <property type="match status" value="1"/>
</dbReference>
<dbReference type="PRINTS" id="PR00449">
    <property type="entry name" value="RASTRNSFRMNG"/>
</dbReference>
<organism evidence="5 6">
    <name type="scientific">Blepharisma stoltei</name>
    <dbReference type="NCBI Taxonomy" id="1481888"/>
    <lineage>
        <taxon>Eukaryota</taxon>
        <taxon>Sar</taxon>
        <taxon>Alveolata</taxon>
        <taxon>Ciliophora</taxon>
        <taxon>Postciliodesmatophora</taxon>
        <taxon>Heterotrichea</taxon>
        <taxon>Heterotrichida</taxon>
        <taxon>Blepharismidae</taxon>
        <taxon>Blepharisma</taxon>
    </lineage>
</organism>
<evidence type="ECO:0000256" key="3">
    <source>
        <dbReference type="ARBA" id="ARBA00023134"/>
    </source>
</evidence>
<accession>A0AAU9IRP5</accession>
<dbReference type="InterPro" id="IPR005225">
    <property type="entry name" value="Small_GTP-bd"/>
</dbReference>
<gene>
    <name evidence="5" type="ORF">BSTOLATCC_MIC11829</name>
</gene>
<comment type="caution">
    <text evidence="5">The sequence shown here is derived from an EMBL/GenBank/DDBJ whole genome shotgun (WGS) entry which is preliminary data.</text>
</comment>
<dbReference type="SMART" id="SM00175">
    <property type="entry name" value="RAB"/>
    <property type="match status" value="1"/>
</dbReference>
<evidence type="ECO:0000256" key="2">
    <source>
        <dbReference type="ARBA" id="ARBA00022741"/>
    </source>
</evidence>
<dbReference type="GO" id="GO:0003924">
    <property type="term" value="F:GTPase activity"/>
    <property type="evidence" value="ECO:0007669"/>
    <property type="project" value="InterPro"/>
</dbReference>
<dbReference type="SMART" id="SM00173">
    <property type="entry name" value="RAS"/>
    <property type="match status" value="1"/>
</dbReference>
<dbReference type="Pfam" id="PF00071">
    <property type="entry name" value="Ras"/>
    <property type="match status" value="1"/>
</dbReference>
<dbReference type="SMART" id="SM00174">
    <property type="entry name" value="RHO"/>
    <property type="match status" value="1"/>
</dbReference>
<evidence type="ECO:0000313" key="6">
    <source>
        <dbReference type="Proteomes" id="UP001162131"/>
    </source>
</evidence>